<evidence type="ECO:0000256" key="6">
    <source>
        <dbReference type="ARBA" id="ARBA00023002"/>
    </source>
</evidence>
<dbReference type="AlphaFoldDB" id="A0ABD5UXZ4"/>
<dbReference type="InterPro" id="IPR012301">
    <property type="entry name" value="Malic_N_dom"/>
</dbReference>
<dbReference type="PANTHER" id="PTHR43237">
    <property type="entry name" value="NADP-DEPENDENT MALIC ENZYME"/>
    <property type="match status" value="1"/>
</dbReference>
<dbReference type="CDD" id="cd05311">
    <property type="entry name" value="NAD_bind_2_malic_enz"/>
    <property type="match status" value="1"/>
</dbReference>
<evidence type="ECO:0000313" key="11">
    <source>
        <dbReference type="EMBL" id="MFC6892678.1"/>
    </source>
</evidence>
<keyword evidence="5" id="KW-0479">Metal-binding</keyword>
<evidence type="ECO:0000259" key="10">
    <source>
        <dbReference type="SMART" id="SM01274"/>
    </source>
</evidence>
<dbReference type="Pfam" id="PF00390">
    <property type="entry name" value="malic"/>
    <property type="match status" value="1"/>
</dbReference>
<dbReference type="Gene3D" id="3.40.50.10750">
    <property type="entry name" value="Isocitrate/Isopropylmalate dehydrogenase-like"/>
    <property type="match status" value="1"/>
</dbReference>
<dbReference type="FunFam" id="3.40.50.10380:FF:000003">
    <property type="entry name" value="NADP-dependent malic enzyme"/>
    <property type="match status" value="1"/>
</dbReference>
<dbReference type="InterPro" id="IPR051674">
    <property type="entry name" value="Malate_Decarboxylase"/>
</dbReference>
<evidence type="ECO:0000259" key="9">
    <source>
        <dbReference type="SMART" id="SM00919"/>
    </source>
</evidence>
<dbReference type="Pfam" id="PF03949">
    <property type="entry name" value="Malic_M"/>
    <property type="match status" value="1"/>
</dbReference>
<evidence type="ECO:0000256" key="3">
    <source>
        <dbReference type="ARBA" id="ARBA00007686"/>
    </source>
</evidence>
<dbReference type="SUPFAM" id="SSF51735">
    <property type="entry name" value="NAD(P)-binding Rossmann-fold domains"/>
    <property type="match status" value="1"/>
</dbReference>
<dbReference type="EMBL" id="JBHSXL010000008">
    <property type="protein sequence ID" value="MFC6892678.1"/>
    <property type="molecule type" value="Genomic_DNA"/>
</dbReference>
<gene>
    <name evidence="11" type="ORF">ACFQE9_08690</name>
</gene>
<keyword evidence="6 11" id="KW-0560">Oxidoreductase</keyword>
<evidence type="ECO:0000256" key="2">
    <source>
        <dbReference type="ARBA" id="ARBA00001946"/>
    </source>
</evidence>
<sequence length="750" mass="81299">MGLEDDAREYHRQEPSGKIEISTTKPTNTQRDLSLAYSPGVAAPCLDIEADPERVFEYTAKGNLVGVVSNGSAVLGLGDIGPAASKPVMEGKGVLFKRFADIDVFDVELDLTDVDAFVETVAAMEPTFGGINLEDIGAPACFAIERRLSDRMDIPVFHDDQHGTAIISGAALLNAAEVVDKDLEDLEIVFSGAGASAIATARFYVSLGARKENITMCDSSGILTEERAEAGDLNEFKREFARDIEGGDLADAMEGADVLAGLSVGGIVSPEMVRSMADNPIIFAMANPDPEITYEEAKNAREDTVIMATGRSDYPNQVNNVLGFPFLFRGALDVRATEINEEMKRAAAEALAELARQDVPDAVVKAYGDEPLQFGPEYVIPKPVDPRVLFEIAPAVAEAAMDSGAARTDVDAEQYRERLEARLGKSREMMRVVLNKAKSDPKRVALAEGTDEKMIRAAYQIAEQGIAEPVLLGDADEIHRVAQRLGLSFEPEIVDPSERSLESYADRLHELRKRKGITRTEAGELVRRDTNYLGSVMVERGDADALLTGLTHHYPSALRPPLQVVGSAEDADHVAGVYLLTFKNRVVFCADTTVNQNPDEEVLAEVTKHTAELARRFNVEPRAAMLSYSNFGSVDDAGTRPPRKAVELLHEDPEVDFPVDGEMQADTAVVEDILEDTYDFAELEEPANVLVFPNLESGNIGYKLLQRLGGAEAIGPMLVGMDAPVHVLQRGDEVKDIVNLAGVAVVDAQE</sequence>
<reference evidence="11 12" key="1">
    <citation type="journal article" date="2019" name="Int. J. Syst. Evol. Microbiol.">
        <title>The Global Catalogue of Microorganisms (GCM) 10K type strain sequencing project: providing services to taxonomists for standard genome sequencing and annotation.</title>
        <authorList>
            <consortium name="The Broad Institute Genomics Platform"/>
            <consortium name="The Broad Institute Genome Sequencing Center for Infectious Disease"/>
            <person name="Wu L."/>
            <person name="Ma J."/>
        </authorList>
    </citation>
    <scope>NUCLEOTIDE SEQUENCE [LARGE SCALE GENOMIC DNA]</scope>
    <source>
        <strain evidence="11 12">SKJ47</strain>
    </source>
</reference>
<dbReference type="InterPro" id="IPR012188">
    <property type="entry name" value="ME_PTA"/>
</dbReference>
<evidence type="ECO:0000256" key="1">
    <source>
        <dbReference type="ARBA" id="ARBA00001936"/>
    </source>
</evidence>
<dbReference type="InterPro" id="IPR042112">
    <property type="entry name" value="P_AcTrfase_dom2"/>
</dbReference>
<comment type="similarity">
    <text evidence="4">In the C-terminal section; belongs to the phosphate acetyltransferase and butyryltransferase family.</text>
</comment>
<dbReference type="SUPFAM" id="SSF53223">
    <property type="entry name" value="Aminoacid dehydrogenase-like, N-terminal domain"/>
    <property type="match status" value="1"/>
</dbReference>
<comment type="caution">
    <text evidence="11">The sequence shown here is derived from an EMBL/GenBank/DDBJ whole genome shotgun (WGS) entry which is preliminary data.</text>
</comment>
<dbReference type="InterPro" id="IPR036291">
    <property type="entry name" value="NAD(P)-bd_dom_sf"/>
</dbReference>
<dbReference type="SMART" id="SM01274">
    <property type="entry name" value="malic"/>
    <property type="match status" value="1"/>
</dbReference>
<keyword evidence="12" id="KW-1185">Reference proteome</keyword>
<accession>A0ABD5UXZ4</accession>
<evidence type="ECO:0000256" key="8">
    <source>
        <dbReference type="SAM" id="MobiDB-lite"/>
    </source>
</evidence>
<feature type="domain" description="Malic enzyme NAD-binding" evidence="9">
    <location>
        <begin position="161"/>
        <end position="401"/>
    </location>
</feature>
<dbReference type="InterPro" id="IPR042113">
    <property type="entry name" value="P_AcTrfase_dom1"/>
</dbReference>
<dbReference type="Pfam" id="PF01515">
    <property type="entry name" value="PTA_PTB"/>
    <property type="match status" value="1"/>
</dbReference>
<feature type="region of interest" description="Disordered" evidence="8">
    <location>
        <begin position="1"/>
        <end position="27"/>
    </location>
</feature>
<dbReference type="Gene3D" id="3.40.50.720">
    <property type="entry name" value="NAD(P)-binding Rossmann-like Domain"/>
    <property type="match status" value="1"/>
</dbReference>
<dbReference type="Proteomes" id="UP001596296">
    <property type="component" value="Unassembled WGS sequence"/>
</dbReference>
<evidence type="ECO:0000256" key="5">
    <source>
        <dbReference type="ARBA" id="ARBA00022723"/>
    </source>
</evidence>
<feature type="compositionally biased region" description="Basic and acidic residues" evidence="8">
    <location>
        <begin position="8"/>
        <end position="17"/>
    </location>
</feature>
<comment type="similarity">
    <text evidence="3">In the N-terminal section; belongs to the malic enzymes family.</text>
</comment>
<proteinExistence type="inferred from homology"/>
<feature type="domain" description="Malic enzyme N-terminal" evidence="10">
    <location>
        <begin position="16"/>
        <end position="149"/>
    </location>
</feature>
<evidence type="ECO:0000256" key="7">
    <source>
        <dbReference type="ARBA" id="ARBA00023268"/>
    </source>
</evidence>
<dbReference type="RefSeq" id="WP_379743327.1">
    <property type="nucleotide sequence ID" value="NZ_JBHSVN010000001.1"/>
</dbReference>
<dbReference type="Gene3D" id="3.40.50.10950">
    <property type="match status" value="1"/>
</dbReference>
<dbReference type="InterPro" id="IPR012302">
    <property type="entry name" value="Malic_NAD-bd"/>
</dbReference>
<dbReference type="InterPro" id="IPR002505">
    <property type="entry name" value="PTA_PTB"/>
</dbReference>
<evidence type="ECO:0000313" key="12">
    <source>
        <dbReference type="Proteomes" id="UP001596296"/>
    </source>
</evidence>
<organism evidence="11 12">
    <name type="scientific">Halopenitus salinus</name>
    <dbReference type="NCBI Taxonomy" id="1198295"/>
    <lineage>
        <taxon>Archaea</taxon>
        <taxon>Methanobacteriati</taxon>
        <taxon>Methanobacteriota</taxon>
        <taxon>Stenosarchaea group</taxon>
        <taxon>Halobacteria</taxon>
        <taxon>Halobacteriales</taxon>
        <taxon>Haloferacaceae</taxon>
        <taxon>Halopenitus</taxon>
    </lineage>
</organism>
<dbReference type="SMART" id="SM00919">
    <property type="entry name" value="Malic_M"/>
    <property type="match status" value="1"/>
</dbReference>
<evidence type="ECO:0000256" key="4">
    <source>
        <dbReference type="ARBA" id="ARBA00008756"/>
    </source>
</evidence>
<dbReference type="FunFam" id="3.40.50.720:FF:000095">
    <property type="entry name" value="NADP-dependent malic enzyme"/>
    <property type="match status" value="1"/>
</dbReference>
<dbReference type="SUPFAM" id="SSF53659">
    <property type="entry name" value="Isocitrate/Isopropylmalate dehydrogenase-like"/>
    <property type="match status" value="1"/>
</dbReference>
<dbReference type="PANTHER" id="PTHR43237:SF4">
    <property type="entry name" value="NADP-DEPENDENT MALIC ENZYME"/>
    <property type="match status" value="1"/>
</dbReference>
<dbReference type="EC" id="1.1.1.40" evidence="11"/>
<dbReference type="Gene3D" id="3.40.50.10380">
    <property type="entry name" value="Malic enzyme, N-terminal domain"/>
    <property type="match status" value="1"/>
</dbReference>
<protein>
    <submittedName>
        <fullName evidence="11">NADP-dependent malic enzyme</fullName>
        <ecNumber evidence="11">1.1.1.40</ecNumber>
    </submittedName>
</protein>
<dbReference type="InterPro" id="IPR046346">
    <property type="entry name" value="Aminoacid_DH-like_N_sf"/>
</dbReference>
<dbReference type="GO" id="GO:0004473">
    <property type="term" value="F:malate dehydrogenase (decarboxylating) (NADP+) activity"/>
    <property type="evidence" value="ECO:0007669"/>
    <property type="project" value="UniProtKB-EC"/>
</dbReference>
<dbReference type="InterPro" id="IPR037062">
    <property type="entry name" value="Malic_N_dom_sf"/>
</dbReference>
<name>A0ABD5UXZ4_9EURY</name>
<dbReference type="InterPro" id="IPR045213">
    <property type="entry name" value="Malic_NAD-bd_bact_type"/>
</dbReference>
<comment type="cofactor">
    <cofactor evidence="1">
        <name>Mn(2+)</name>
        <dbReference type="ChEBI" id="CHEBI:29035"/>
    </cofactor>
</comment>
<dbReference type="GO" id="GO:0046872">
    <property type="term" value="F:metal ion binding"/>
    <property type="evidence" value="ECO:0007669"/>
    <property type="project" value="UniProtKB-KW"/>
</dbReference>
<keyword evidence="7" id="KW-0511">Multifunctional enzyme</keyword>
<dbReference type="PIRSF" id="PIRSF036684">
    <property type="entry name" value="ME_PTA"/>
    <property type="match status" value="1"/>
</dbReference>
<comment type="cofactor">
    <cofactor evidence="2">
        <name>Mg(2+)</name>
        <dbReference type="ChEBI" id="CHEBI:18420"/>
    </cofactor>
</comment>